<dbReference type="EMBL" id="ABEU02000019">
    <property type="protein sequence ID" value="PNR34230.1"/>
    <property type="molecule type" value="Genomic_DNA"/>
</dbReference>
<evidence type="ECO:0000256" key="3">
    <source>
        <dbReference type="ARBA" id="ARBA00022692"/>
    </source>
</evidence>
<evidence type="ECO:0000259" key="8">
    <source>
        <dbReference type="Pfam" id="PF01490"/>
    </source>
</evidence>
<dbReference type="EnsemblPlants" id="Pp3c19_12670V3.1">
    <property type="protein sequence ID" value="Pp3c19_12670V3.1"/>
    <property type="gene ID" value="Pp3c19_12670"/>
</dbReference>
<feature type="transmembrane region" description="Helical" evidence="7">
    <location>
        <begin position="81"/>
        <end position="99"/>
    </location>
</feature>
<keyword evidence="2" id="KW-0813">Transport</keyword>
<evidence type="ECO:0000256" key="1">
    <source>
        <dbReference type="ARBA" id="ARBA00004370"/>
    </source>
</evidence>
<evidence type="ECO:0000313" key="11">
    <source>
        <dbReference type="Proteomes" id="UP000006727"/>
    </source>
</evidence>
<dbReference type="HOGENOM" id="CLU_027994_0_0_1"/>
<dbReference type="PANTHER" id="PTHR48017">
    <property type="entry name" value="OS05G0424000 PROTEIN-RELATED"/>
    <property type="match status" value="1"/>
</dbReference>
<evidence type="ECO:0000256" key="2">
    <source>
        <dbReference type="ARBA" id="ARBA00022448"/>
    </source>
</evidence>
<accession>A9RP70</accession>
<reference evidence="10" key="3">
    <citation type="submission" date="2020-12" db="UniProtKB">
        <authorList>
            <consortium name="EnsemblPlants"/>
        </authorList>
    </citation>
    <scope>IDENTIFICATION</scope>
</reference>
<dbReference type="eggNOG" id="KOG1303">
    <property type="taxonomic scope" value="Eukaryota"/>
</dbReference>
<sequence length="281" mass="31260">MGSCSNNCERNCADKGEELEAGVCPVDGVPDHNRHGSFLKKAIWHGGSIYDAWLNVVSAQVGQVILSLPTSYTQMGYKLGLFFHFFHVAIGMYTCYVLSRLYVEYRDWKEEGEDFKKHVIQVTNLQSSISSVILDFLARDLLMKWVRCAHLCEHPKIVSMISSCRLINEAYYLNPHLTKRTWVLIFEAASLGINLLPSIHNFRVFSITGVLTTTHTSWFLLIAAKSRGQSPGVKHSAPIDLKSFFTGTTNILFGSGGHAANIQKLNTKSCIFVVKNVAAAG</sequence>
<dbReference type="Gramene" id="Pp3c19_12670V3.1">
    <property type="protein sequence ID" value="Pp3c19_12670V3.1"/>
    <property type="gene ID" value="Pp3c19_12670"/>
</dbReference>
<keyword evidence="5 7" id="KW-1133">Transmembrane helix</keyword>
<name>A9RP70_PHYPA</name>
<keyword evidence="11" id="KW-1185">Reference proteome</keyword>
<protein>
    <recommendedName>
        <fullName evidence="8">Amino acid transporter transmembrane domain-containing protein</fullName>
    </recommendedName>
</protein>
<dbReference type="GO" id="GO:0015171">
    <property type="term" value="F:amino acid transmembrane transporter activity"/>
    <property type="evidence" value="ECO:0000318"/>
    <property type="project" value="GO_Central"/>
</dbReference>
<evidence type="ECO:0000313" key="9">
    <source>
        <dbReference type="EMBL" id="PNR34230.1"/>
    </source>
</evidence>
<dbReference type="GO" id="GO:0016020">
    <property type="term" value="C:membrane"/>
    <property type="evidence" value="ECO:0000318"/>
    <property type="project" value="GO_Central"/>
</dbReference>
<evidence type="ECO:0000256" key="6">
    <source>
        <dbReference type="ARBA" id="ARBA00023136"/>
    </source>
</evidence>
<keyword evidence="6 7" id="KW-0472">Membrane</keyword>
<organism evidence="9">
    <name type="scientific">Physcomitrium patens</name>
    <name type="common">Spreading-leaved earth moss</name>
    <name type="synonym">Physcomitrella patens</name>
    <dbReference type="NCBI Taxonomy" id="3218"/>
    <lineage>
        <taxon>Eukaryota</taxon>
        <taxon>Viridiplantae</taxon>
        <taxon>Streptophyta</taxon>
        <taxon>Embryophyta</taxon>
        <taxon>Bryophyta</taxon>
        <taxon>Bryophytina</taxon>
        <taxon>Bryopsida</taxon>
        <taxon>Funariidae</taxon>
        <taxon>Funariales</taxon>
        <taxon>Funariaceae</taxon>
        <taxon>Physcomitrium</taxon>
    </lineage>
</organism>
<dbReference type="Proteomes" id="UP000006727">
    <property type="component" value="Chromosome 19"/>
</dbReference>
<dbReference type="PaxDb" id="3218-PP1S20_397V6.1"/>
<reference evidence="9 11" key="2">
    <citation type="journal article" date="2018" name="Plant J.">
        <title>The Physcomitrella patens chromosome-scale assembly reveals moss genome structure and evolution.</title>
        <authorList>
            <person name="Lang D."/>
            <person name="Ullrich K.K."/>
            <person name="Murat F."/>
            <person name="Fuchs J."/>
            <person name="Jenkins J."/>
            <person name="Haas F.B."/>
            <person name="Piednoel M."/>
            <person name="Gundlach H."/>
            <person name="Van Bel M."/>
            <person name="Meyberg R."/>
            <person name="Vives C."/>
            <person name="Morata J."/>
            <person name="Symeonidi A."/>
            <person name="Hiss M."/>
            <person name="Muchero W."/>
            <person name="Kamisugi Y."/>
            <person name="Saleh O."/>
            <person name="Blanc G."/>
            <person name="Decker E.L."/>
            <person name="van Gessel N."/>
            <person name="Grimwood J."/>
            <person name="Hayes R.D."/>
            <person name="Graham S.W."/>
            <person name="Gunter L.E."/>
            <person name="McDaniel S.F."/>
            <person name="Hoernstein S.N.W."/>
            <person name="Larsson A."/>
            <person name="Li F.W."/>
            <person name="Perroud P.F."/>
            <person name="Phillips J."/>
            <person name="Ranjan P."/>
            <person name="Rokshar D.S."/>
            <person name="Rothfels C.J."/>
            <person name="Schneider L."/>
            <person name="Shu S."/>
            <person name="Stevenson D.W."/>
            <person name="Thummler F."/>
            <person name="Tillich M."/>
            <person name="Villarreal Aguilar J.C."/>
            <person name="Widiez T."/>
            <person name="Wong G.K."/>
            <person name="Wymore A."/>
            <person name="Zhang Y."/>
            <person name="Zimmer A.D."/>
            <person name="Quatrano R.S."/>
            <person name="Mayer K.F.X."/>
            <person name="Goodstein D."/>
            <person name="Casacuberta J.M."/>
            <person name="Vandepoele K."/>
            <person name="Reski R."/>
            <person name="Cuming A.C."/>
            <person name="Tuskan G.A."/>
            <person name="Maumus F."/>
            <person name="Salse J."/>
            <person name="Schmutz J."/>
            <person name="Rensing S.A."/>
        </authorList>
    </citation>
    <scope>NUCLEOTIDE SEQUENCE [LARGE SCALE GENOMIC DNA]</scope>
    <source>
        <strain evidence="10 11">cv. Gransden 2004</strain>
    </source>
</reference>
<evidence type="ECO:0000256" key="7">
    <source>
        <dbReference type="SAM" id="Phobius"/>
    </source>
</evidence>
<evidence type="ECO:0000256" key="4">
    <source>
        <dbReference type="ARBA" id="ARBA00022970"/>
    </source>
</evidence>
<dbReference type="GO" id="GO:0003333">
    <property type="term" value="P:amino acid transmembrane transport"/>
    <property type="evidence" value="ECO:0000318"/>
    <property type="project" value="GO_Central"/>
</dbReference>
<evidence type="ECO:0000256" key="5">
    <source>
        <dbReference type="ARBA" id="ARBA00022989"/>
    </source>
</evidence>
<gene>
    <name evidence="9" type="ORF">PHYPA_024047</name>
</gene>
<dbReference type="AlphaFoldDB" id="A9RP70"/>
<proteinExistence type="predicted"/>
<comment type="subcellular location">
    <subcellularLocation>
        <location evidence="1">Membrane</location>
    </subcellularLocation>
</comment>
<feature type="domain" description="Amino acid transporter transmembrane" evidence="8">
    <location>
        <begin position="45"/>
        <end position="259"/>
    </location>
</feature>
<keyword evidence="3 7" id="KW-0812">Transmembrane</keyword>
<dbReference type="InterPro" id="IPR013057">
    <property type="entry name" value="AA_transpt_TM"/>
</dbReference>
<keyword evidence="4" id="KW-0029">Amino-acid transport</keyword>
<dbReference type="InParanoid" id="A9RP70"/>
<reference evidence="9 11" key="1">
    <citation type="journal article" date="2008" name="Science">
        <title>The Physcomitrella genome reveals evolutionary insights into the conquest of land by plants.</title>
        <authorList>
            <person name="Rensing S."/>
            <person name="Lang D."/>
            <person name="Zimmer A."/>
            <person name="Terry A."/>
            <person name="Salamov A."/>
            <person name="Shapiro H."/>
            <person name="Nishiyama T."/>
            <person name="Perroud P.-F."/>
            <person name="Lindquist E."/>
            <person name="Kamisugi Y."/>
            <person name="Tanahashi T."/>
            <person name="Sakakibara K."/>
            <person name="Fujita T."/>
            <person name="Oishi K."/>
            <person name="Shin-I T."/>
            <person name="Kuroki Y."/>
            <person name="Toyoda A."/>
            <person name="Suzuki Y."/>
            <person name="Hashimoto A."/>
            <person name="Yamaguchi K."/>
            <person name="Sugano A."/>
            <person name="Kohara Y."/>
            <person name="Fujiyama A."/>
            <person name="Anterola A."/>
            <person name="Aoki S."/>
            <person name="Ashton N."/>
            <person name="Barbazuk W.B."/>
            <person name="Barker E."/>
            <person name="Bennetzen J."/>
            <person name="Bezanilla M."/>
            <person name="Blankenship R."/>
            <person name="Cho S.H."/>
            <person name="Dutcher S."/>
            <person name="Estelle M."/>
            <person name="Fawcett J.A."/>
            <person name="Gundlach H."/>
            <person name="Hanada K."/>
            <person name="Heyl A."/>
            <person name="Hicks K.A."/>
            <person name="Hugh J."/>
            <person name="Lohr M."/>
            <person name="Mayer K."/>
            <person name="Melkozernov A."/>
            <person name="Murata T."/>
            <person name="Nelson D."/>
            <person name="Pils B."/>
            <person name="Prigge M."/>
            <person name="Reiss B."/>
            <person name="Renner T."/>
            <person name="Rombauts S."/>
            <person name="Rushton P."/>
            <person name="Sanderfoot A."/>
            <person name="Schween G."/>
            <person name="Shiu S.-H."/>
            <person name="Stueber K."/>
            <person name="Theodoulou F.L."/>
            <person name="Tu H."/>
            <person name="Van de Peer Y."/>
            <person name="Verrier P.J."/>
            <person name="Waters E."/>
            <person name="Wood A."/>
            <person name="Yang L."/>
            <person name="Cove D."/>
            <person name="Cuming A."/>
            <person name="Hasebe M."/>
            <person name="Lucas S."/>
            <person name="Mishler D.B."/>
            <person name="Reski R."/>
            <person name="Grigoriev I."/>
            <person name="Quatrano R.S."/>
            <person name="Boore J.L."/>
        </authorList>
    </citation>
    <scope>NUCLEOTIDE SEQUENCE [LARGE SCALE GENOMIC DNA]</scope>
    <source>
        <strain evidence="10 11">cv. Gransden 2004</strain>
    </source>
</reference>
<dbReference type="Pfam" id="PF01490">
    <property type="entry name" value="Aa_trans"/>
    <property type="match status" value="1"/>
</dbReference>
<evidence type="ECO:0000313" key="10">
    <source>
        <dbReference type="EnsemblPlants" id="Pp3c19_12670V3.1"/>
    </source>
</evidence>